<sequence length="58" mass="6478">MCYDNDNNRIALKLERPFRGLSSQWVTGATLLSAIFAKEPVETAFTMYKAISAGFVFS</sequence>
<protein>
    <submittedName>
        <fullName evidence="1">Uncharacterized protein</fullName>
    </submittedName>
</protein>
<evidence type="ECO:0000313" key="2">
    <source>
        <dbReference type="Proteomes" id="UP000006873"/>
    </source>
</evidence>
<dbReference type="AlphaFoldDB" id="E3GMA8"/>
<accession>E3GMA8</accession>
<organism evidence="1 2">
    <name type="scientific">Eubacterium callanderi</name>
    <dbReference type="NCBI Taxonomy" id="53442"/>
    <lineage>
        <taxon>Bacteria</taxon>
        <taxon>Bacillati</taxon>
        <taxon>Bacillota</taxon>
        <taxon>Clostridia</taxon>
        <taxon>Eubacteriales</taxon>
        <taxon>Eubacteriaceae</taxon>
        <taxon>Eubacterium</taxon>
    </lineage>
</organism>
<evidence type="ECO:0000313" key="1">
    <source>
        <dbReference type="EMBL" id="ADO36736.1"/>
    </source>
</evidence>
<dbReference type="Proteomes" id="UP000006873">
    <property type="component" value="Chromosome"/>
</dbReference>
<reference key="1">
    <citation type="submission" date="2010-09" db="EMBL/GenBank/DDBJ databases">
        <authorList>
            <person name="Roh H."/>
            <person name="Ko H.-J."/>
            <person name="Kim D."/>
            <person name="Choi D.G."/>
            <person name="Park S."/>
            <person name="Kim S."/>
            <person name="Kim K.H."/>
            <person name="Chang I.S."/>
            <person name="Choi I.-G."/>
        </authorList>
    </citation>
    <scope>NUCLEOTIDE SEQUENCE</scope>
    <source>
        <strain>KIST612</strain>
    </source>
</reference>
<keyword evidence="2" id="KW-1185">Reference proteome</keyword>
<reference evidence="1 2" key="2">
    <citation type="journal article" date="2011" name="J. Bacteriol.">
        <title>Complete genome sequence of a carbon monoxide-utilizing acetogen, Eubacterium limosum KIST612.</title>
        <authorList>
            <person name="Roh H."/>
            <person name="Ko H.J."/>
            <person name="Kim D."/>
            <person name="Choi D.G."/>
            <person name="Park S."/>
            <person name="Kim S."/>
            <person name="Chang I.S."/>
            <person name="Choi I.G."/>
        </authorList>
    </citation>
    <scope>NUCLEOTIDE SEQUENCE [LARGE SCALE GENOMIC DNA]</scope>
    <source>
        <strain evidence="1 2">KIST612</strain>
    </source>
</reference>
<proteinExistence type="predicted"/>
<dbReference type="KEGG" id="elm:ELI_1750"/>
<dbReference type="EMBL" id="CP002273">
    <property type="protein sequence ID" value="ADO36736.1"/>
    <property type="molecule type" value="Genomic_DNA"/>
</dbReference>
<dbReference type="HOGENOM" id="CLU_2972673_0_0_9"/>
<gene>
    <name evidence="1" type="ordered locus">ELI_1750</name>
</gene>
<name>E3GMA8_9FIRM</name>